<reference evidence="1" key="2">
    <citation type="submission" date="2025-08" db="UniProtKB">
        <authorList>
            <consortium name="Ensembl"/>
        </authorList>
    </citation>
    <scope>IDENTIFICATION</scope>
    <source>
        <strain evidence="1">broiler</strain>
    </source>
</reference>
<dbReference type="Proteomes" id="UP000000539">
    <property type="component" value="Chromosome 10"/>
</dbReference>
<dbReference type="AlphaFoldDB" id="A0A8V0YZA8"/>
<accession>A0A8V0YZA8</accession>
<evidence type="ECO:0000313" key="1">
    <source>
        <dbReference type="Ensembl" id="ENSGALP00010023456.1"/>
    </source>
</evidence>
<keyword evidence="2" id="KW-1185">Reference proteome</keyword>
<organism evidence="1 2">
    <name type="scientific">Gallus gallus</name>
    <name type="common">Chicken</name>
    <dbReference type="NCBI Taxonomy" id="9031"/>
    <lineage>
        <taxon>Eukaryota</taxon>
        <taxon>Metazoa</taxon>
        <taxon>Chordata</taxon>
        <taxon>Craniata</taxon>
        <taxon>Vertebrata</taxon>
        <taxon>Euteleostomi</taxon>
        <taxon>Archelosauria</taxon>
        <taxon>Archosauria</taxon>
        <taxon>Dinosauria</taxon>
        <taxon>Saurischia</taxon>
        <taxon>Theropoda</taxon>
        <taxon>Coelurosauria</taxon>
        <taxon>Aves</taxon>
        <taxon>Neognathae</taxon>
        <taxon>Galloanserae</taxon>
        <taxon>Galliformes</taxon>
        <taxon>Phasianidae</taxon>
        <taxon>Phasianinae</taxon>
        <taxon>Gallus</taxon>
    </lineage>
</organism>
<protein>
    <submittedName>
        <fullName evidence="1">Uncharacterized protein</fullName>
    </submittedName>
</protein>
<proteinExistence type="predicted"/>
<name>A0A8V0YZA8_CHICK</name>
<sequence>MGFSMKAKDISILCSIHRVNKVTVGTQIKVRTSLLSKYVVYSHNHLIIIGFVTKATRPNALGVILLAAIQGTICGIQ</sequence>
<reference evidence="1" key="1">
    <citation type="submission" date="2020-11" db="EMBL/GenBank/DDBJ databases">
        <title>Gallus gallus (Chicken) genome, bGalGal1, GRCg7b, maternal haplotype autosomes + Z &amp; W.</title>
        <authorList>
            <person name="Warren W."/>
            <person name="Formenti G."/>
            <person name="Fedrigo O."/>
            <person name="Haase B."/>
            <person name="Mountcastle J."/>
            <person name="Balacco J."/>
            <person name="Tracey A."/>
            <person name="Schneider V."/>
            <person name="Okimoto R."/>
            <person name="Cheng H."/>
            <person name="Hawken R."/>
            <person name="Howe K."/>
            <person name="Jarvis E.D."/>
        </authorList>
    </citation>
    <scope>NUCLEOTIDE SEQUENCE [LARGE SCALE GENOMIC DNA]</scope>
    <source>
        <strain evidence="1">Broiler</strain>
    </source>
</reference>
<evidence type="ECO:0000313" key="2">
    <source>
        <dbReference type="Proteomes" id="UP000000539"/>
    </source>
</evidence>
<reference evidence="1" key="3">
    <citation type="submission" date="2025-09" db="UniProtKB">
        <authorList>
            <consortium name="Ensembl"/>
        </authorList>
    </citation>
    <scope>IDENTIFICATION</scope>
    <source>
        <strain evidence="1">broiler</strain>
    </source>
</reference>
<dbReference type="Ensembl" id="ENSGALT00010040421.1">
    <property type="protein sequence ID" value="ENSGALP00010023456.1"/>
    <property type="gene ID" value="ENSGALG00010016765.1"/>
</dbReference>